<evidence type="ECO:0000256" key="1">
    <source>
        <dbReference type="SAM" id="MobiDB-lite"/>
    </source>
</evidence>
<organism evidence="2 3">
    <name type="scientific">Lentithecium fluviatile CBS 122367</name>
    <dbReference type="NCBI Taxonomy" id="1168545"/>
    <lineage>
        <taxon>Eukaryota</taxon>
        <taxon>Fungi</taxon>
        <taxon>Dikarya</taxon>
        <taxon>Ascomycota</taxon>
        <taxon>Pezizomycotina</taxon>
        <taxon>Dothideomycetes</taxon>
        <taxon>Pleosporomycetidae</taxon>
        <taxon>Pleosporales</taxon>
        <taxon>Massarineae</taxon>
        <taxon>Lentitheciaceae</taxon>
        <taxon>Lentithecium</taxon>
    </lineage>
</organism>
<proteinExistence type="predicted"/>
<dbReference type="Proteomes" id="UP000799291">
    <property type="component" value="Unassembled WGS sequence"/>
</dbReference>
<accession>A0A6G1J5G7</accession>
<feature type="compositionally biased region" description="Polar residues" evidence="1">
    <location>
        <begin position="131"/>
        <end position="155"/>
    </location>
</feature>
<feature type="region of interest" description="Disordered" evidence="1">
    <location>
        <begin position="93"/>
        <end position="234"/>
    </location>
</feature>
<dbReference type="AlphaFoldDB" id="A0A6G1J5G7"/>
<feature type="compositionally biased region" description="Polar residues" evidence="1">
    <location>
        <begin position="181"/>
        <end position="198"/>
    </location>
</feature>
<gene>
    <name evidence="2" type="ORF">K458DRAFT_450376</name>
</gene>
<evidence type="ECO:0000313" key="2">
    <source>
        <dbReference type="EMBL" id="KAF2685369.1"/>
    </source>
</evidence>
<protein>
    <submittedName>
        <fullName evidence="2">Uncharacterized protein</fullName>
    </submittedName>
</protein>
<feature type="compositionally biased region" description="Low complexity" evidence="1">
    <location>
        <begin position="199"/>
        <end position="234"/>
    </location>
</feature>
<name>A0A6G1J5G7_9PLEO</name>
<keyword evidence="3" id="KW-1185">Reference proteome</keyword>
<feature type="compositionally biased region" description="Low complexity" evidence="1">
    <location>
        <begin position="93"/>
        <end position="102"/>
    </location>
</feature>
<reference evidence="2" key="1">
    <citation type="journal article" date="2020" name="Stud. Mycol.">
        <title>101 Dothideomycetes genomes: a test case for predicting lifestyles and emergence of pathogens.</title>
        <authorList>
            <person name="Haridas S."/>
            <person name="Albert R."/>
            <person name="Binder M."/>
            <person name="Bloem J."/>
            <person name="Labutti K."/>
            <person name="Salamov A."/>
            <person name="Andreopoulos B."/>
            <person name="Baker S."/>
            <person name="Barry K."/>
            <person name="Bills G."/>
            <person name="Bluhm B."/>
            <person name="Cannon C."/>
            <person name="Castanera R."/>
            <person name="Culley D."/>
            <person name="Daum C."/>
            <person name="Ezra D."/>
            <person name="Gonzalez J."/>
            <person name="Henrissat B."/>
            <person name="Kuo A."/>
            <person name="Liang C."/>
            <person name="Lipzen A."/>
            <person name="Lutzoni F."/>
            <person name="Magnuson J."/>
            <person name="Mondo S."/>
            <person name="Nolan M."/>
            <person name="Ohm R."/>
            <person name="Pangilinan J."/>
            <person name="Park H.-J."/>
            <person name="Ramirez L."/>
            <person name="Alfaro M."/>
            <person name="Sun H."/>
            <person name="Tritt A."/>
            <person name="Yoshinaga Y."/>
            <person name="Zwiers L.-H."/>
            <person name="Turgeon B."/>
            <person name="Goodwin S."/>
            <person name="Spatafora J."/>
            <person name="Crous P."/>
            <person name="Grigoriev I."/>
        </authorList>
    </citation>
    <scope>NUCLEOTIDE SEQUENCE</scope>
    <source>
        <strain evidence="2">CBS 122367</strain>
    </source>
</reference>
<dbReference type="EMBL" id="MU005579">
    <property type="protein sequence ID" value="KAF2685369.1"/>
    <property type="molecule type" value="Genomic_DNA"/>
</dbReference>
<feature type="compositionally biased region" description="Polar residues" evidence="1">
    <location>
        <begin position="106"/>
        <end position="120"/>
    </location>
</feature>
<evidence type="ECO:0000313" key="3">
    <source>
        <dbReference type="Proteomes" id="UP000799291"/>
    </source>
</evidence>
<sequence length="234" mass="23353">MLHSDLFFSPPCKDITVCAAMSAIMKLFTWALLPALLSSSHVAKRQELSAASSVALSLCDSSPVTLRSLNYTCISGTPYATIATPTGLLSGISTTGSSTAEETSTRVAQPSMSGSVSGSPFTDVPTGFGRLTQTPIASRANSSSMIPQTSGSEGLSSPSTFPSQPTSNSTAVTPGGIPSPVANNPSTASGAPTSDTRNASSIASPSGASPTITESTTLDVSTGTSSDTSATGSS</sequence>
<feature type="compositionally biased region" description="Low complexity" evidence="1">
    <location>
        <begin position="156"/>
        <end position="170"/>
    </location>
</feature>